<dbReference type="Gene3D" id="3.40.140.10">
    <property type="entry name" value="Cytidine Deaminase, domain 2"/>
    <property type="match status" value="1"/>
</dbReference>
<keyword evidence="1" id="KW-0645">Protease</keyword>
<dbReference type="SUPFAM" id="SSF102712">
    <property type="entry name" value="JAB1/MPN domain"/>
    <property type="match status" value="1"/>
</dbReference>
<name>A0A9X2JDU5_9SPHI</name>
<gene>
    <name evidence="8" type="primary">radC</name>
    <name evidence="8" type="ORF">NF867_02505</name>
</gene>
<dbReference type="PANTHER" id="PTHR30471:SF3">
    <property type="entry name" value="UPF0758 PROTEIN YEES-RELATED"/>
    <property type="match status" value="1"/>
</dbReference>
<evidence type="ECO:0000256" key="2">
    <source>
        <dbReference type="ARBA" id="ARBA00022723"/>
    </source>
</evidence>
<reference evidence="8" key="1">
    <citation type="submission" date="2022-06" db="EMBL/GenBank/DDBJ databases">
        <title>Solitalea sp. MAHUQ-68 isolated from rhizospheric soil.</title>
        <authorList>
            <person name="Huq M.A."/>
        </authorList>
    </citation>
    <scope>NUCLEOTIDE SEQUENCE</scope>
    <source>
        <strain evidence="8">MAHUQ-68</strain>
    </source>
</reference>
<keyword evidence="5" id="KW-0482">Metalloprotease</keyword>
<keyword evidence="4" id="KW-0862">Zinc</keyword>
<keyword evidence="3" id="KW-0378">Hydrolase</keyword>
<dbReference type="InterPro" id="IPR025657">
    <property type="entry name" value="RadC_JAB"/>
</dbReference>
<evidence type="ECO:0000259" key="7">
    <source>
        <dbReference type="PROSITE" id="PS50249"/>
    </source>
</evidence>
<organism evidence="8 9">
    <name type="scientific">Solitalea agri</name>
    <dbReference type="NCBI Taxonomy" id="2953739"/>
    <lineage>
        <taxon>Bacteria</taxon>
        <taxon>Pseudomonadati</taxon>
        <taxon>Bacteroidota</taxon>
        <taxon>Sphingobacteriia</taxon>
        <taxon>Sphingobacteriales</taxon>
        <taxon>Sphingobacteriaceae</taxon>
        <taxon>Solitalea</taxon>
    </lineage>
</organism>
<evidence type="ECO:0000256" key="1">
    <source>
        <dbReference type="ARBA" id="ARBA00022670"/>
    </source>
</evidence>
<keyword evidence="2" id="KW-0479">Metal-binding</keyword>
<protein>
    <submittedName>
        <fullName evidence="8">DNA repair protein RadC</fullName>
    </submittedName>
</protein>
<dbReference type="NCBIfam" id="NF000642">
    <property type="entry name" value="PRK00024.1"/>
    <property type="match status" value="1"/>
</dbReference>
<dbReference type="RefSeq" id="WP_252585968.1">
    <property type="nucleotide sequence ID" value="NZ_JAMWYS010000009.1"/>
</dbReference>
<comment type="similarity">
    <text evidence="6">Belongs to the UPF0758 family.</text>
</comment>
<sequence length="233" mass="25742">MENLYNKKMPITAWAEDDRPREKMMLKGRQSLSDAELIAILIGSGTPKLSAVDLSKHILNALNNDLNALAKLNIKELTRFNGIGEAKAISILAALELGRRRKEEDASKIQRIVCSKDTYQLMRPYLVDLNHEEFWVVFLGRSNRLLSVQNISKGGVTGTIADPKIIFKLALEHTASNVVLVHNHPSGNLKPSQQDLVLTAKLKSAGAVLDISVMDHLIITNGGYFSFADEGKL</sequence>
<proteinExistence type="inferred from homology"/>
<dbReference type="Pfam" id="PF20582">
    <property type="entry name" value="UPF0758_N"/>
    <property type="match status" value="1"/>
</dbReference>
<dbReference type="InterPro" id="IPR001405">
    <property type="entry name" value="UPF0758"/>
</dbReference>
<feature type="domain" description="MPN" evidence="7">
    <location>
        <begin position="111"/>
        <end position="233"/>
    </location>
</feature>
<keyword evidence="9" id="KW-1185">Reference proteome</keyword>
<dbReference type="AlphaFoldDB" id="A0A9X2JDU5"/>
<evidence type="ECO:0000313" key="9">
    <source>
        <dbReference type="Proteomes" id="UP001155182"/>
    </source>
</evidence>
<dbReference type="PROSITE" id="PS01302">
    <property type="entry name" value="UPF0758"/>
    <property type="match status" value="1"/>
</dbReference>
<dbReference type="EMBL" id="JAMWYS010000009">
    <property type="protein sequence ID" value="MCO4291731.1"/>
    <property type="molecule type" value="Genomic_DNA"/>
</dbReference>
<dbReference type="PROSITE" id="PS50249">
    <property type="entry name" value="MPN"/>
    <property type="match status" value="1"/>
</dbReference>
<dbReference type="GO" id="GO:0006508">
    <property type="term" value="P:proteolysis"/>
    <property type="evidence" value="ECO:0007669"/>
    <property type="project" value="UniProtKB-KW"/>
</dbReference>
<dbReference type="SUPFAM" id="SSF47781">
    <property type="entry name" value="RuvA domain 2-like"/>
    <property type="match status" value="1"/>
</dbReference>
<dbReference type="InterPro" id="IPR046778">
    <property type="entry name" value="UPF0758_N"/>
</dbReference>
<accession>A0A9X2JDU5</accession>
<evidence type="ECO:0000256" key="3">
    <source>
        <dbReference type="ARBA" id="ARBA00022801"/>
    </source>
</evidence>
<dbReference type="InterPro" id="IPR020891">
    <property type="entry name" value="UPF0758_CS"/>
</dbReference>
<dbReference type="Proteomes" id="UP001155182">
    <property type="component" value="Unassembled WGS sequence"/>
</dbReference>
<dbReference type="Pfam" id="PF04002">
    <property type="entry name" value="RadC"/>
    <property type="match status" value="1"/>
</dbReference>
<dbReference type="PANTHER" id="PTHR30471">
    <property type="entry name" value="DNA REPAIR PROTEIN RADC"/>
    <property type="match status" value="1"/>
</dbReference>
<evidence type="ECO:0000256" key="5">
    <source>
        <dbReference type="ARBA" id="ARBA00023049"/>
    </source>
</evidence>
<dbReference type="GO" id="GO:0046872">
    <property type="term" value="F:metal ion binding"/>
    <property type="evidence" value="ECO:0007669"/>
    <property type="project" value="UniProtKB-KW"/>
</dbReference>
<dbReference type="InterPro" id="IPR037518">
    <property type="entry name" value="MPN"/>
</dbReference>
<evidence type="ECO:0000313" key="8">
    <source>
        <dbReference type="EMBL" id="MCO4291731.1"/>
    </source>
</evidence>
<evidence type="ECO:0000256" key="4">
    <source>
        <dbReference type="ARBA" id="ARBA00022833"/>
    </source>
</evidence>
<dbReference type="NCBIfam" id="TIGR00608">
    <property type="entry name" value="radc"/>
    <property type="match status" value="1"/>
</dbReference>
<comment type="caution">
    <text evidence="8">The sequence shown here is derived from an EMBL/GenBank/DDBJ whole genome shotgun (WGS) entry which is preliminary data.</text>
</comment>
<dbReference type="GO" id="GO:0008237">
    <property type="term" value="F:metallopeptidase activity"/>
    <property type="evidence" value="ECO:0007669"/>
    <property type="project" value="UniProtKB-KW"/>
</dbReference>
<dbReference type="InterPro" id="IPR010994">
    <property type="entry name" value="RuvA_2-like"/>
</dbReference>
<evidence type="ECO:0000256" key="6">
    <source>
        <dbReference type="RuleBase" id="RU003797"/>
    </source>
</evidence>
<dbReference type="CDD" id="cd08071">
    <property type="entry name" value="MPN_DUF2466"/>
    <property type="match status" value="1"/>
</dbReference>